<feature type="transmembrane region" description="Helical" evidence="1">
    <location>
        <begin position="26"/>
        <end position="45"/>
    </location>
</feature>
<feature type="transmembrane region" description="Helical" evidence="1">
    <location>
        <begin position="273"/>
        <end position="290"/>
    </location>
</feature>
<feature type="transmembrane region" description="Helical" evidence="1">
    <location>
        <begin position="246"/>
        <end position="267"/>
    </location>
</feature>
<feature type="transmembrane region" description="Helical" evidence="1">
    <location>
        <begin position="120"/>
        <end position="140"/>
    </location>
</feature>
<dbReference type="EMBL" id="JAMQJZ010000010">
    <property type="protein sequence ID" value="MDC3421391.1"/>
    <property type="molecule type" value="Genomic_DNA"/>
</dbReference>
<keyword evidence="1" id="KW-0472">Membrane</keyword>
<accession>A0A9X4AIW2</accession>
<feature type="transmembrane region" description="Helical" evidence="1">
    <location>
        <begin position="96"/>
        <end position="114"/>
    </location>
</feature>
<feature type="transmembrane region" description="Helical" evidence="1">
    <location>
        <begin position="61"/>
        <end position="84"/>
    </location>
</feature>
<dbReference type="AlphaFoldDB" id="A0A9X4AIW2"/>
<feature type="transmembrane region" description="Helical" evidence="1">
    <location>
        <begin position="178"/>
        <end position="200"/>
    </location>
</feature>
<name>A0A9X4AIW2_9BACI</name>
<evidence type="ECO:0000313" key="2">
    <source>
        <dbReference type="EMBL" id="MDC3421391.1"/>
    </source>
</evidence>
<keyword evidence="1" id="KW-1133">Transmembrane helix</keyword>
<reference evidence="2" key="1">
    <citation type="submission" date="2022-06" db="EMBL/GenBank/DDBJ databases">
        <title>Aquibacillus sp. a new bacterium isolated from soil saline samples.</title>
        <authorList>
            <person name="Galisteo C."/>
            <person name="De La Haba R."/>
            <person name="Sanchez-Porro C."/>
            <person name="Ventosa A."/>
        </authorList>
    </citation>
    <scope>NUCLEOTIDE SEQUENCE</scope>
    <source>
        <strain evidence="2">JCM 12387</strain>
    </source>
</reference>
<dbReference type="RefSeq" id="WP_259869410.1">
    <property type="nucleotide sequence ID" value="NZ_JAMQJZ010000010.1"/>
</dbReference>
<organism evidence="2 3">
    <name type="scientific">Aquibacillus koreensis</name>
    <dbReference type="NCBI Taxonomy" id="279446"/>
    <lineage>
        <taxon>Bacteria</taxon>
        <taxon>Bacillati</taxon>
        <taxon>Bacillota</taxon>
        <taxon>Bacilli</taxon>
        <taxon>Bacillales</taxon>
        <taxon>Bacillaceae</taxon>
        <taxon>Aquibacillus</taxon>
    </lineage>
</organism>
<evidence type="ECO:0000313" key="3">
    <source>
        <dbReference type="Proteomes" id="UP001145072"/>
    </source>
</evidence>
<comment type="caution">
    <text evidence="2">The sequence shown here is derived from an EMBL/GenBank/DDBJ whole genome shotgun (WGS) entry which is preliminary data.</text>
</comment>
<sequence>MNIIGNVIFSILDFIERLVDNPSKSIRILMGLSLLSYIHIIYLYYNVEAFVEGRHQIDGNFFSVVLLGGLLPYLFLFITSFVFSKRESFLGFRREAILDWFLRLLAYILVFQLYNFDFLLANNNYILVLLFSFMLISFYLEYRMYQKSKKYVSNVNPIKKEFNPTKEEINNISNMEKAVAIGVGSIFVASGLAIGIAISIPSATSSVTRTIILFCMSLSSFMWFLSISYNKCHLFYVDKKSARRIFLKDSSIAFGGYLLCILAGVGLLNRLEYTIDIVIIAGVFSLLPAINTNRRMAIFLEQIKDVEKE</sequence>
<protein>
    <submittedName>
        <fullName evidence="2">Uncharacterized protein</fullName>
    </submittedName>
</protein>
<keyword evidence="3" id="KW-1185">Reference proteome</keyword>
<proteinExistence type="predicted"/>
<evidence type="ECO:0000256" key="1">
    <source>
        <dbReference type="SAM" id="Phobius"/>
    </source>
</evidence>
<gene>
    <name evidence="2" type="ORF">NC661_13525</name>
</gene>
<feature type="transmembrane region" description="Helical" evidence="1">
    <location>
        <begin position="206"/>
        <end position="225"/>
    </location>
</feature>
<dbReference type="Proteomes" id="UP001145072">
    <property type="component" value="Unassembled WGS sequence"/>
</dbReference>
<keyword evidence="1" id="KW-0812">Transmembrane</keyword>